<organism evidence="3 4">
    <name type="scientific">Bryocella elongata</name>
    <dbReference type="NCBI Taxonomy" id="863522"/>
    <lineage>
        <taxon>Bacteria</taxon>
        <taxon>Pseudomonadati</taxon>
        <taxon>Acidobacteriota</taxon>
        <taxon>Terriglobia</taxon>
        <taxon>Terriglobales</taxon>
        <taxon>Acidobacteriaceae</taxon>
        <taxon>Bryocella</taxon>
    </lineage>
</organism>
<sequence length="424" mass="47305">MSWHVSPLWSPWLELGGWLIGGTWCVRANSILRQLPTLPDLSAPGWDVATERELSLVVVVPACNEAETIGASLDCLLAADYPSLYVLAVDDRSTDTTGAILDDYAAKHPERIGALHITDLPDGWLGKVHAMQAAVDATRSEFVLFTDADVLFSPSVLRRAMAYAEMEDTDHLVVMPTAQVKSRGEGMILGFFQLLGFWAARPWKVADDRAHDAIGVGAFNLVRRSALEEMGGLMPQRLTVIEDVTIARRIKAAGLKSRLAFAPGLVLVHWAKGARGVIRVMTKNLFSGFGFNPFLLAGAALWIVVFFLLPLLGLAWLPTVLPALLVLLSMASMYRVIGEYSLIDALYGWAAPLGAVMFLYAMLRSLAYTWWRGGIEWRGTVYPVSELRSFNDPFHWMREGMERRHRMKNAAPSRLRRWVDRWKR</sequence>
<feature type="transmembrane region" description="Helical" evidence="1">
    <location>
        <begin position="285"/>
        <end position="309"/>
    </location>
</feature>
<dbReference type="EMBL" id="FNVA01000001">
    <property type="protein sequence ID" value="SEF50738.1"/>
    <property type="molecule type" value="Genomic_DNA"/>
</dbReference>
<keyword evidence="4" id="KW-1185">Reference proteome</keyword>
<keyword evidence="1" id="KW-0812">Transmembrane</keyword>
<dbReference type="GO" id="GO:0016740">
    <property type="term" value="F:transferase activity"/>
    <property type="evidence" value="ECO:0007669"/>
    <property type="project" value="UniProtKB-KW"/>
</dbReference>
<keyword evidence="1" id="KW-0472">Membrane</keyword>
<dbReference type="Gene3D" id="3.90.550.10">
    <property type="entry name" value="Spore Coat Polysaccharide Biosynthesis Protein SpsA, Chain A"/>
    <property type="match status" value="1"/>
</dbReference>
<keyword evidence="3" id="KW-0808">Transferase</keyword>
<dbReference type="PANTHER" id="PTHR43646:SF3">
    <property type="entry name" value="SLR1566 PROTEIN"/>
    <property type="match status" value="1"/>
</dbReference>
<dbReference type="Pfam" id="PF00535">
    <property type="entry name" value="Glycos_transf_2"/>
    <property type="match status" value="1"/>
</dbReference>
<dbReference type="AlphaFoldDB" id="A0A1H5SLA7"/>
<evidence type="ECO:0000313" key="3">
    <source>
        <dbReference type="EMBL" id="SEF50738.1"/>
    </source>
</evidence>
<dbReference type="SUPFAM" id="SSF53448">
    <property type="entry name" value="Nucleotide-diphospho-sugar transferases"/>
    <property type="match status" value="1"/>
</dbReference>
<protein>
    <submittedName>
        <fullName evidence="3">Glycosyltransferase, catalytic subunit of cellulose synthase and poly-beta-1,6-N-acetylglucosamine synthase</fullName>
    </submittedName>
</protein>
<gene>
    <name evidence="3" type="ORF">SAMN05421819_0231</name>
</gene>
<name>A0A1H5SLA7_9BACT</name>
<dbReference type="Proteomes" id="UP000236728">
    <property type="component" value="Unassembled WGS sequence"/>
</dbReference>
<feature type="domain" description="Glycosyltransferase 2-like" evidence="2">
    <location>
        <begin position="58"/>
        <end position="230"/>
    </location>
</feature>
<dbReference type="CDD" id="cd06423">
    <property type="entry name" value="CESA_like"/>
    <property type="match status" value="1"/>
</dbReference>
<evidence type="ECO:0000313" key="4">
    <source>
        <dbReference type="Proteomes" id="UP000236728"/>
    </source>
</evidence>
<dbReference type="PANTHER" id="PTHR43646">
    <property type="entry name" value="GLYCOSYLTRANSFERASE"/>
    <property type="match status" value="1"/>
</dbReference>
<dbReference type="RefSeq" id="WP_103931198.1">
    <property type="nucleotide sequence ID" value="NZ_FNVA01000001.1"/>
</dbReference>
<reference evidence="3 4" key="1">
    <citation type="submission" date="2016-10" db="EMBL/GenBank/DDBJ databases">
        <authorList>
            <person name="de Groot N.N."/>
        </authorList>
    </citation>
    <scope>NUCLEOTIDE SEQUENCE [LARGE SCALE GENOMIC DNA]</scope>
    <source>
        <strain evidence="3 4">DSM 22489</strain>
    </source>
</reference>
<proteinExistence type="predicted"/>
<feature type="transmembrane region" description="Helical" evidence="1">
    <location>
        <begin position="346"/>
        <end position="363"/>
    </location>
</feature>
<accession>A0A1H5SLA7</accession>
<evidence type="ECO:0000259" key="2">
    <source>
        <dbReference type="Pfam" id="PF00535"/>
    </source>
</evidence>
<keyword evidence="1" id="KW-1133">Transmembrane helix</keyword>
<dbReference type="InterPro" id="IPR029044">
    <property type="entry name" value="Nucleotide-diphossugar_trans"/>
</dbReference>
<feature type="transmembrane region" description="Helical" evidence="1">
    <location>
        <begin position="315"/>
        <end position="334"/>
    </location>
</feature>
<evidence type="ECO:0000256" key="1">
    <source>
        <dbReference type="SAM" id="Phobius"/>
    </source>
</evidence>
<dbReference type="OrthoDB" id="9768769at2"/>
<dbReference type="InterPro" id="IPR001173">
    <property type="entry name" value="Glyco_trans_2-like"/>
</dbReference>